<dbReference type="CDD" id="cd00030">
    <property type="entry name" value="C2"/>
    <property type="match status" value="1"/>
</dbReference>
<keyword evidence="4" id="KW-1185">Reference proteome</keyword>
<dbReference type="InterPro" id="IPR035892">
    <property type="entry name" value="C2_domain_sf"/>
</dbReference>
<dbReference type="GO" id="GO:0008289">
    <property type="term" value="F:lipid binding"/>
    <property type="evidence" value="ECO:0007669"/>
    <property type="project" value="InterPro"/>
</dbReference>
<accession>A0AAD8K8T3</accession>
<dbReference type="PROSITE" id="PS50004">
    <property type="entry name" value="C2"/>
    <property type="match status" value="1"/>
</dbReference>
<dbReference type="SMART" id="SM00239">
    <property type="entry name" value="C2"/>
    <property type="match status" value="1"/>
</dbReference>
<dbReference type="Pfam" id="PF00168">
    <property type="entry name" value="C2"/>
    <property type="match status" value="1"/>
</dbReference>
<sequence>MTYAPFKDDNEVLSGPVTPVKRENSSGSGAGVLLVSIQGAEGVEGEHHNNPYAMVIFRGETRKTKRIKRSRDPKWNEEFEFMVEEAPIQDKIHIKIMSRRTRMSFYYKESLGYVDINLADVVYNGRLNHKFHLIDSKNGLLHVELTWRET</sequence>
<dbReference type="SUPFAM" id="SSF49562">
    <property type="entry name" value="C2 domain (Calcium/lipid-binding domain, CaLB)"/>
    <property type="match status" value="1"/>
</dbReference>
<dbReference type="InterPro" id="IPR045050">
    <property type="entry name" value="Synaptotagmin_plant"/>
</dbReference>
<dbReference type="PANTHER" id="PTHR10774">
    <property type="entry name" value="EXTENDED SYNAPTOTAGMIN-RELATED"/>
    <property type="match status" value="1"/>
</dbReference>
<protein>
    <recommendedName>
        <fullName evidence="2">C2 domain-containing protein</fullName>
    </recommendedName>
</protein>
<evidence type="ECO:0000256" key="1">
    <source>
        <dbReference type="SAM" id="MobiDB-lite"/>
    </source>
</evidence>
<comment type="caution">
    <text evidence="3">The sequence shown here is derived from an EMBL/GenBank/DDBJ whole genome shotgun (WGS) entry which is preliminary data.</text>
</comment>
<feature type="region of interest" description="Disordered" evidence="1">
    <location>
        <begin position="1"/>
        <end position="26"/>
    </location>
</feature>
<evidence type="ECO:0000313" key="4">
    <source>
        <dbReference type="Proteomes" id="UP001229421"/>
    </source>
</evidence>
<feature type="compositionally biased region" description="Basic and acidic residues" evidence="1">
    <location>
        <begin position="1"/>
        <end position="10"/>
    </location>
</feature>
<dbReference type="InterPro" id="IPR000008">
    <property type="entry name" value="C2_dom"/>
</dbReference>
<dbReference type="AlphaFoldDB" id="A0AAD8K8T3"/>
<dbReference type="EMBL" id="JAUHHV010000008">
    <property type="protein sequence ID" value="KAK1416621.1"/>
    <property type="molecule type" value="Genomic_DNA"/>
</dbReference>
<dbReference type="Gene3D" id="2.60.40.150">
    <property type="entry name" value="C2 domain"/>
    <property type="match status" value="1"/>
</dbReference>
<feature type="domain" description="C2" evidence="2">
    <location>
        <begin position="13"/>
        <end position="131"/>
    </location>
</feature>
<reference evidence="3" key="1">
    <citation type="journal article" date="2023" name="bioRxiv">
        <title>Improved chromosome-level genome assembly for marigold (Tagetes erecta).</title>
        <authorList>
            <person name="Jiang F."/>
            <person name="Yuan L."/>
            <person name="Wang S."/>
            <person name="Wang H."/>
            <person name="Xu D."/>
            <person name="Wang A."/>
            <person name="Fan W."/>
        </authorList>
    </citation>
    <scope>NUCLEOTIDE SEQUENCE</scope>
    <source>
        <strain evidence="3">WSJ</strain>
        <tissue evidence="3">Leaf</tissue>
    </source>
</reference>
<evidence type="ECO:0000313" key="3">
    <source>
        <dbReference type="EMBL" id="KAK1416621.1"/>
    </source>
</evidence>
<organism evidence="3 4">
    <name type="scientific">Tagetes erecta</name>
    <name type="common">African marigold</name>
    <dbReference type="NCBI Taxonomy" id="13708"/>
    <lineage>
        <taxon>Eukaryota</taxon>
        <taxon>Viridiplantae</taxon>
        <taxon>Streptophyta</taxon>
        <taxon>Embryophyta</taxon>
        <taxon>Tracheophyta</taxon>
        <taxon>Spermatophyta</taxon>
        <taxon>Magnoliopsida</taxon>
        <taxon>eudicotyledons</taxon>
        <taxon>Gunneridae</taxon>
        <taxon>Pentapetalae</taxon>
        <taxon>asterids</taxon>
        <taxon>campanulids</taxon>
        <taxon>Asterales</taxon>
        <taxon>Asteraceae</taxon>
        <taxon>Asteroideae</taxon>
        <taxon>Heliantheae alliance</taxon>
        <taxon>Tageteae</taxon>
        <taxon>Tagetes</taxon>
    </lineage>
</organism>
<dbReference type="FunFam" id="2.60.40.150:FF:000066">
    <property type="entry name" value="Extended synaptotagmin-2"/>
    <property type="match status" value="1"/>
</dbReference>
<dbReference type="PANTHER" id="PTHR10774:SF62">
    <property type="entry name" value="SYNAPTOTAGMIN-3"/>
    <property type="match status" value="1"/>
</dbReference>
<name>A0AAD8K8T3_TARER</name>
<dbReference type="Proteomes" id="UP001229421">
    <property type="component" value="Unassembled WGS sequence"/>
</dbReference>
<dbReference type="GO" id="GO:0005783">
    <property type="term" value="C:endoplasmic reticulum"/>
    <property type="evidence" value="ECO:0007669"/>
    <property type="project" value="TreeGrafter"/>
</dbReference>
<evidence type="ECO:0000259" key="2">
    <source>
        <dbReference type="PROSITE" id="PS50004"/>
    </source>
</evidence>
<proteinExistence type="predicted"/>
<gene>
    <name evidence="3" type="ORF">QVD17_32412</name>
</gene>